<organism evidence="6 7">
    <name type="scientific">Acidimicrobium ferrooxidans (strain DSM 10331 / JCM 15462 / NBRC 103882 / ICP)</name>
    <dbReference type="NCBI Taxonomy" id="525909"/>
    <lineage>
        <taxon>Bacteria</taxon>
        <taxon>Bacillati</taxon>
        <taxon>Actinomycetota</taxon>
        <taxon>Acidimicrobiia</taxon>
        <taxon>Acidimicrobiales</taxon>
        <taxon>Acidimicrobiaceae</taxon>
        <taxon>Acidimicrobium</taxon>
    </lineage>
</organism>
<dbReference type="PANTHER" id="PTHR11271">
    <property type="entry name" value="GUANINE DEAMINASE"/>
    <property type="match status" value="1"/>
</dbReference>
<dbReference type="GO" id="GO:0046872">
    <property type="term" value="F:metal ion binding"/>
    <property type="evidence" value="ECO:0007669"/>
    <property type="project" value="UniProtKB-KW"/>
</dbReference>
<dbReference type="InterPro" id="IPR011059">
    <property type="entry name" value="Metal-dep_hydrolase_composite"/>
</dbReference>
<keyword evidence="4" id="KW-0862">Zinc</keyword>
<evidence type="ECO:0000256" key="3">
    <source>
        <dbReference type="ARBA" id="ARBA00022801"/>
    </source>
</evidence>
<name>C7M029_ACIFD</name>
<dbReference type="AlphaFoldDB" id="C7M029"/>
<dbReference type="Gene3D" id="3.20.20.140">
    <property type="entry name" value="Metal-dependent hydrolases"/>
    <property type="match status" value="1"/>
</dbReference>
<evidence type="ECO:0000256" key="1">
    <source>
        <dbReference type="ARBA" id="ARBA00001947"/>
    </source>
</evidence>
<evidence type="ECO:0000256" key="2">
    <source>
        <dbReference type="ARBA" id="ARBA00022723"/>
    </source>
</evidence>
<dbReference type="NCBIfam" id="NF006681">
    <property type="entry name" value="PRK09229.1-2"/>
    <property type="match status" value="1"/>
</dbReference>
<dbReference type="InterPro" id="IPR051607">
    <property type="entry name" value="Metallo-dep_hydrolases"/>
</dbReference>
<dbReference type="GO" id="GO:0005829">
    <property type="term" value="C:cytosol"/>
    <property type="evidence" value="ECO:0007669"/>
    <property type="project" value="TreeGrafter"/>
</dbReference>
<evidence type="ECO:0000313" key="6">
    <source>
        <dbReference type="EMBL" id="ACU54337.1"/>
    </source>
</evidence>
<reference evidence="6 7" key="1">
    <citation type="journal article" date="2009" name="Stand. Genomic Sci.">
        <title>Complete genome sequence of Acidimicrobium ferrooxidans type strain (ICP).</title>
        <authorList>
            <person name="Clum A."/>
            <person name="Nolan M."/>
            <person name="Lang E."/>
            <person name="Glavina Del Rio T."/>
            <person name="Tice H."/>
            <person name="Copeland A."/>
            <person name="Cheng J.F."/>
            <person name="Lucas S."/>
            <person name="Chen F."/>
            <person name="Bruce D."/>
            <person name="Goodwin L."/>
            <person name="Pitluck S."/>
            <person name="Ivanova N."/>
            <person name="Mavrommatis K."/>
            <person name="Mikhailova N."/>
            <person name="Pati A."/>
            <person name="Chen A."/>
            <person name="Palaniappan K."/>
            <person name="Goker M."/>
            <person name="Spring S."/>
            <person name="Land M."/>
            <person name="Hauser L."/>
            <person name="Chang Y.J."/>
            <person name="Jeffries C.C."/>
            <person name="Chain P."/>
            <person name="Bristow J."/>
            <person name="Eisen J.A."/>
            <person name="Markowitz V."/>
            <person name="Hugenholtz P."/>
            <person name="Kyrpides N.C."/>
            <person name="Klenk H.P."/>
            <person name="Lapidus A."/>
        </authorList>
    </citation>
    <scope>NUCLEOTIDE SEQUENCE [LARGE SCALE GENOMIC DNA]</scope>
    <source>
        <strain evidence="7">DSM 10331 / JCM 15462 / NBRC 103882 / ICP</strain>
    </source>
</reference>
<dbReference type="HOGENOM" id="CLU_012358_3_1_11"/>
<dbReference type="RefSeq" id="WP_015798820.1">
    <property type="nucleotide sequence ID" value="NC_013124.1"/>
</dbReference>
<dbReference type="OrthoDB" id="3204583at2"/>
<gene>
    <name evidence="6" type="ordered locus">Afer_1413</name>
</gene>
<dbReference type="eggNOG" id="COG0402">
    <property type="taxonomic scope" value="Bacteria"/>
</dbReference>
<dbReference type="KEGG" id="afo:Afer_1413"/>
<evidence type="ECO:0000313" key="7">
    <source>
        <dbReference type="Proteomes" id="UP000000771"/>
    </source>
</evidence>
<keyword evidence="7" id="KW-1185">Reference proteome</keyword>
<keyword evidence="2" id="KW-0479">Metal-binding</keyword>
<sequence length="436" mass="47059">MRIAADFALLSPTELATDVVVEVHGERITAIEHGRAGACDSAVELLVPGFANVHGHAFHRALRGRASLGADFWDWRSSMLAVAEILDPDRYRDLATLVYRELLLGGYTTVGEFHYLHHTRDGSPYRDPNAMGVALVEAARAAGCRYTLIDAAYLHQAPDHGEWAPTEGVLRRFADATVDAYLARTEELSEGATHRVQLAGHSLRTCTPSELVTIAQAARRGWHLHLAEQHLEVEIVEAALGARPVALLEHAGLLGPELVAVHANAATAEELGTLARHDVVLCACPSTEEDLGDGPSPAANFHGLGGRLAIGSDEHVLADGLVEASRLEAHARLASRRRRGLDVAALWTALTAHHALGWPEAGRIAPGWLADLVAIDLHDVSLAGVTPEAIIQITTPARVVRVWVGGTEIVHDAAVERRELAPRLDHLIRTIWKEIP</sequence>
<dbReference type="SUPFAM" id="SSF51556">
    <property type="entry name" value="Metallo-dependent hydrolases"/>
    <property type="match status" value="1"/>
</dbReference>
<keyword evidence="3 6" id="KW-0378">Hydrolase</keyword>
<evidence type="ECO:0000259" key="5">
    <source>
        <dbReference type="Pfam" id="PF01979"/>
    </source>
</evidence>
<comment type="cofactor">
    <cofactor evidence="1">
        <name>Zn(2+)</name>
        <dbReference type="ChEBI" id="CHEBI:29105"/>
    </cofactor>
</comment>
<dbReference type="InterPro" id="IPR006680">
    <property type="entry name" value="Amidohydro-rel"/>
</dbReference>
<dbReference type="STRING" id="525909.Afer_1413"/>
<dbReference type="Proteomes" id="UP000000771">
    <property type="component" value="Chromosome"/>
</dbReference>
<feature type="domain" description="Amidohydrolase-related" evidence="5">
    <location>
        <begin position="46"/>
        <end position="407"/>
    </location>
</feature>
<dbReference type="Pfam" id="PF01979">
    <property type="entry name" value="Amidohydro_1"/>
    <property type="match status" value="1"/>
</dbReference>
<dbReference type="InterPro" id="IPR032466">
    <property type="entry name" value="Metal_Hydrolase"/>
</dbReference>
<dbReference type="Gene3D" id="2.30.40.10">
    <property type="entry name" value="Urease, subunit C, domain 1"/>
    <property type="match status" value="1"/>
</dbReference>
<dbReference type="EMBL" id="CP001631">
    <property type="protein sequence ID" value="ACU54337.1"/>
    <property type="molecule type" value="Genomic_DNA"/>
</dbReference>
<dbReference type="SUPFAM" id="SSF51338">
    <property type="entry name" value="Composite domain of metallo-dependent hydrolases"/>
    <property type="match status" value="1"/>
</dbReference>
<dbReference type="PANTHER" id="PTHR11271:SF48">
    <property type="entry name" value="AMIDOHYDROLASE-RELATED DOMAIN-CONTAINING PROTEIN"/>
    <property type="match status" value="1"/>
</dbReference>
<accession>C7M029</accession>
<proteinExistence type="predicted"/>
<dbReference type="GO" id="GO:0019239">
    <property type="term" value="F:deaminase activity"/>
    <property type="evidence" value="ECO:0007669"/>
    <property type="project" value="TreeGrafter"/>
</dbReference>
<evidence type="ECO:0000256" key="4">
    <source>
        <dbReference type="ARBA" id="ARBA00022833"/>
    </source>
</evidence>
<protein>
    <submittedName>
        <fullName evidence="6">Amidohydrolase</fullName>
    </submittedName>
</protein>